<name>A0A167ITV9_CALVF</name>
<dbReference type="EMBL" id="KV417305">
    <property type="protein sequence ID" value="KZO92954.1"/>
    <property type="molecule type" value="Genomic_DNA"/>
</dbReference>
<gene>
    <name evidence="1" type="ORF">CALVIDRAFT_540423</name>
</gene>
<evidence type="ECO:0000313" key="1">
    <source>
        <dbReference type="EMBL" id="KZO92954.1"/>
    </source>
</evidence>
<dbReference type="AlphaFoldDB" id="A0A167ITV9"/>
<reference evidence="1 2" key="1">
    <citation type="journal article" date="2016" name="Mol. Biol. Evol.">
        <title>Comparative Genomics of Early-Diverging Mushroom-Forming Fungi Provides Insights into the Origins of Lignocellulose Decay Capabilities.</title>
        <authorList>
            <person name="Nagy L.G."/>
            <person name="Riley R."/>
            <person name="Tritt A."/>
            <person name="Adam C."/>
            <person name="Daum C."/>
            <person name="Floudas D."/>
            <person name="Sun H."/>
            <person name="Yadav J.S."/>
            <person name="Pangilinan J."/>
            <person name="Larsson K.H."/>
            <person name="Matsuura K."/>
            <person name="Barry K."/>
            <person name="Labutti K."/>
            <person name="Kuo R."/>
            <person name="Ohm R.A."/>
            <person name="Bhattacharya S.S."/>
            <person name="Shirouzu T."/>
            <person name="Yoshinaga Y."/>
            <person name="Martin F.M."/>
            <person name="Grigoriev I.V."/>
            <person name="Hibbett D.S."/>
        </authorList>
    </citation>
    <scope>NUCLEOTIDE SEQUENCE [LARGE SCALE GENOMIC DNA]</scope>
    <source>
        <strain evidence="1 2">TUFC12733</strain>
    </source>
</reference>
<keyword evidence="2" id="KW-1185">Reference proteome</keyword>
<accession>A0A167ITV9</accession>
<proteinExistence type="predicted"/>
<dbReference type="Proteomes" id="UP000076738">
    <property type="component" value="Unassembled WGS sequence"/>
</dbReference>
<sequence>MLHQPTAGGAARVQPGGIELMEALNGLGEMPQDGLRERRRALAGLCMPRKPGVMECGVHREVVSKVQDMKRLTRAIHPGRQLRIHLHIVCNCLQRAQRFTTQKSSVRRCTHPAYPWVLPSLVR</sequence>
<evidence type="ECO:0000313" key="2">
    <source>
        <dbReference type="Proteomes" id="UP000076738"/>
    </source>
</evidence>
<protein>
    <submittedName>
        <fullName evidence="1">Uncharacterized protein</fullName>
    </submittedName>
</protein>
<organism evidence="1 2">
    <name type="scientific">Calocera viscosa (strain TUFC12733)</name>
    <dbReference type="NCBI Taxonomy" id="1330018"/>
    <lineage>
        <taxon>Eukaryota</taxon>
        <taxon>Fungi</taxon>
        <taxon>Dikarya</taxon>
        <taxon>Basidiomycota</taxon>
        <taxon>Agaricomycotina</taxon>
        <taxon>Dacrymycetes</taxon>
        <taxon>Dacrymycetales</taxon>
        <taxon>Dacrymycetaceae</taxon>
        <taxon>Calocera</taxon>
    </lineage>
</organism>